<dbReference type="Proteomes" id="UP000183945">
    <property type="component" value="Unassembled WGS sequence"/>
</dbReference>
<accession>A0A1M5KZX5</accession>
<gene>
    <name evidence="1" type="ORF">SAMN05444483_11736</name>
</gene>
<evidence type="ECO:0000313" key="1">
    <source>
        <dbReference type="EMBL" id="SHG58296.1"/>
    </source>
</evidence>
<keyword evidence="2" id="KW-1185">Reference proteome</keyword>
<sequence>MTSNVLLGVGFLKNIERKKAAILEKITAFRLLISYEIIYLYSSFCGVPQ</sequence>
<evidence type="ECO:0000313" key="2">
    <source>
        <dbReference type="Proteomes" id="UP000183945"/>
    </source>
</evidence>
<organism evidence="1 2">
    <name type="scientific">Salegentibacter echinorum</name>
    <dbReference type="NCBI Taxonomy" id="1073325"/>
    <lineage>
        <taxon>Bacteria</taxon>
        <taxon>Pseudomonadati</taxon>
        <taxon>Bacteroidota</taxon>
        <taxon>Flavobacteriia</taxon>
        <taxon>Flavobacteriales</taxon>
        <taxon>Flavobacteriaceae</taxon>
        <taxon>Salegentibacter</taxon>
    </lineage>
</organism>
<dbReference type="AlphaFoldDB" id="A0A1M5KZX5"/>
<protein>
    <submittedName>
        <fullName evidence="1">Uncharacterized protein</fullName>
    </submittedName>
</protein>
<proteinExistence type="predicted"/>
<dbReference type="EMBL" id="FQVT01000017">
    <property type="protein sequence ID" value="SHG58296.1"/>
    <property type="molecule type" value="Genomic_DNA"/>
</dbReference>
<reference evidence="2" key="1">
    <citation type="submission" date="2016-11" db="EMBL/GenBank/DDBJ databases">
        <authorList>
            <person name="Varghese N."/>
            <person name="Submissions S."/>
        </authorList>
    </citation>
    <scope>NUCLEOTIDE SEQUENCE [LARGE SCALE GENOMIC DNA]</scope>
    <source>
        <strain evidence="2">DSM 24579</strain>
    </source>
</reference>
<name>A0A1M5KZX5_SALEC</name>